<evidence type="ECO:0000313" key="11">
    <source>
        <dbReference type="Proteomes" id="UP000178435"/>
    </source>
</evidence>
<evidence type="ECO:0000313" key="10">
    <source>
        <dbReference type="EMBL" id="OGL47050.1"/>
    </source>
</evidence>
<dbReference type="Gene3D" id="3.60.110.10">
    <property type="entry name" value="Carbon-nitrogen hydrolase"/>
    <property type="match status" value="1"/>
</dbReference>
<comment type="similarity">
    <text evidence="8">Belongs to the CN hydrolase family. Apolipoprotein N-acyltransferase subfamily.</text>
</comment>
<dbReference type="PANTHER" id="PTHR38686:SF1">
    <property type="entry name" value="APOLIPOPROTEIN N-ACYLTRANSFERASE"/>
    <property type="match status" value="1"/>
</dbReference>
<dbReference type="GO" id="GO:0005886">
    <property type="term" value="C:plasma membrane"/>
    <property type="evidence" value="ECO:0007669"/>
    <property type="project" value="UniProtKB-SubCell"/>
</dbReference>
<organism evidence="10 11">
    <name type="scientific">Candidatus Schekmanbacteria bacterium RBG_16_38_11</name>
    <dbReference type="NCBI Taxonomy" id="1817880"/>
    <lineage>
        <taxon>Bacteria</taxon>
        <taxon>Candidatus Schekmaniibacteriota</taxon>
    </lineage>
</organism>
<feature type="transmembrane region" description="Helical" evidence="8">
    <location>
        <begin position="6"/>
        <end position="38"/>
    </location>
</feature>
<feature type="transmembrane region" description="Helical" evidence="8">
    <location>
        <begin position="80"/>
        <end position="104"/>
    </location>
</feature>
<reference evidence="10 11" key="1">
    <citation type="journal article" date="2016" name="Nat. Commun.">
        <title>Thousands of microbial genomes shed light on interconnected biogeochemical processes in an aquifer system.</title>
        <authorList>
            <person name="Anantharaman K."/>
            <person name="Brown C.T."/>
            <person name="Hug L.A."/>
            <person name="Sharon I."/>
            <person name="Castelle C.J."/>
            <person name="Probst A.J."/>
            <person name="Thomas B.C."/>
            <person name="Singh A."/>
            <person name="Wilkins M.J."/>
            <person name="Karaoz U."/>
            <person name="Brodie E.L."/>
            <person name="Williams K.H."/>
            <person name="Hubbard S.S."/>
            <person name="Banfield J.F."/>
        </authorList>
    </citation>
    <scope>NUCLEOTIDE SEQUENCE [LARGE SCALE GENOMIC DNA]</scope>
</reference>
<dbReference type="GO" id="GO:0042158">
    <property type="term" value="P:lipoprotein biosynthetic process"/>
    <property type="evidence" value="ECO:0007669"/>
    <property type="project" value="UniProtKB-UniRule"/>
</dbReference>
<dbReference type="Pfam" id="PF00795">
    <property type="entry name" value="CN_hydrolase"/>
    <property type="match status" value="1"/>
</dbReference>
<dbReference type="CDD" id="cd07571">
    <property type="entry name" value="ALP_N-acyl_transferase"/>
    <property type="match status" value="1"/>
</dbReference>
<comment type="subcellular location">
    <subcellularLocation>
        <location evidence="1 8">Cell membrane</location>
        <topology evidence="1 8">Multi-pass membrane protein</topology>
    </subcellularLocation>
</comment>
<dbReference type="Proteomes" id="UP000178435">
    <property type="component" value="Unassembled WGS sequence"/>
</dbReference>
<feature type="transmembrane region" description="Helical" evidence="8">
    <location>
        <begin position="116"/>
        <end position="141"/>
    </location>
</feature>
<comment type="function">
    <text evidence="8">Catalyzes the phospholipid dependent N-acylation of the N-terminal cysteine of apolipoprotein, the last step in lipoprotein maturation.</text>
</comment>
<evidence type="ECO:0000259" key="9">
    <source>
        <dbReference type="PROSITE" id="PS50263"/>
    </source>
</evidence>
<sequence length="527" mass="60530">MKVRDIILVLFSSILLIFIFPNFDFSFLAWFSFVPLFYTLQGKNPVNSFFLGWIWGTLFFLGTIYWVINTMVNYGNISIALSSIILILLSLFLGLFFGIFTCIFSYVEARTNILPWILAPFLWVTTELLRTYVLSGFPWILLGYSQYRNLDLIQISDVTSVYGISFLIVMINSCIYLALFRLNFKVKDLTSFIKTNKTIITYCTGAILLLICSISYGRKEIGEFYDFKKAAENNKKNKVTIALIQGNIEQDKKWEKKYQDETIKIYKTLTDESLMEGADLVIWPETATPFYLQADQFHLYQILSYLESKGCYLLTGSPDYEYSKEGDFKNYNSAFLLSPDSGILKRYNKIHLVPFGEFVPLEGILKINLFQQIIGEIGSFTSGKDETIFDLHGSRFGTVICFEIIFPDLVRKFIKKGGEFLVTITNDAWFGKSSAPYQHFAMAVLRAVENKVYVARAANTGISGFINPVGEIIDETDIFTRGYLRGEVYPMEKKTFYTIYGNVFVWLCTIVTVFVYCLAKFKKNDCL</sequence>
<evidence type="ECO:0000256" key="1">
    <source>
        <dbReference type="ARBA" id="ARBA00004651"/>
    </source>
</evidence>
<keyword evidence="3 8" id="KW-0808">Transferase</keyword>
<dbReference type="SUPFAM" id="SSF56317">
    <property type="entry name" value="Carbon-nitrogen hydrolase"/>
    <property type="match status" value="1"/>
</dbReference>
<keyword evidence="10" id="KW-0449">Lipoprotein</keyword>
<gene>
    <name evidence="8" type="primary">lnt</name>
    <name evidence="10" type="ORF">A2149_01665</name>
</gene>
<comment type="caution">
    <text evidence="10">The sequence shown here is derived from an EMBL/GenBank/DDBJ whole genome shotgun (WGS) entry which is preliminary data.</text>
</comment>
<dbReference type="GO" id="GO:0016410">
    <property type="term" value="F:N-acyltransferase activity"/>
    <property type="evidence" value="ECO:0007669"/>
    <property type="project" value="UniProtKB-UniRule"/>
</dbReference>
<accession>A0A1F7S051</accession>
<feature type="transmembrane region" description="Helical" evidence="8">
    <location>
        <begin position="161"/>
        <end position="179"/>
    </location>
</feature>
<name>A0A1F7S051_9BACT</name>
<dbReference type="EC" id="2.3.1.269" evidence="8"/>
<evidence type="ECO:0000256" key="6">
    <source>
        <dbReference type="ARBA" id="ARBA00023136"/>
    </source>
</evidence>
<dbReference type="AlphaFoldDB" id="A0A1F7S051"/>
<keyword evidence="4 8" id="KW-0812">Transmembrane</keyword>
<dbReference type="InterPro" id="IPR004563">
    <property type="entry name" value="Apolipo_AcylTrfase"/>
</dbReference>
<dbReference type="NCBIfam" id="TIGR00546">
    <property type="entry name" value="lnt"/>
    <property type="match status" value="1"/>
</dbReference>
<evidence type="ECO:0000256" key="4">
    <source>
        <dbReference type="ARBA" id="ARBA00022692"/>
    </source>
</evidence>
<dbReference type="PROSITE" id="PS50263">
    <property type="entry name" value="CN_HYDROLASE"/>
    <property type="match status" value="1"/>
</dbReference>
<dbReference type="Pfam" id="PF20154">
    <property type="entry name" value="LNT_N"/>
    <property type="match status" value="1"/>
</dbReference>
<protein>
    <recommendedName>
        <fullName evidence="8">Apolipoprotein N-acyltransferase</fullName>
        <shortName evidence="8">ALP N-acyltransferase</shortName>
        <ecNumber evidence="8">2.3.1.269</ecNumber>
    </recommendedName>
</protein>
<feature type="transmembrane region" description="Helical" evidence="8">
    <location>
        <begin position="50"/>
        <end position="68"/>
    </location>
</feature>
<keyword evidence="7 8" id="KW-0012">Acyltransferase</keyword>
<dbReference type="EMBL" id="MGDF01000021">
    <property type="protein sequence ID" value="OGL47050.1"/>
    <property type="molecule type" value="Genomic_DNA"/>
</dbReference>
<dbReference type="InterPro" id="IPR003010">
    <property type="entry name" value="C-N_Hydrolase"/>
</dbReference>
<feature type="transmembrane region" description="Helical" evidence="8">
    <location>
        <begin position="499"/>
        <end position="519"/>
    </location>
</feature>
<dbReference type="HAMAP" id="MF_01148">
    <property type="entry name" value="Lnt"/>
    <property type="match status" value="1"/>
</dbReference>
<evidence type="ECO:0000256" key="2">
    <source>
        <dbReference type="ARBA" id="ARBA00022475"/>
    </source>
</evidence>
<dbReference type="InterPro" id="IPR036526">
    <property type="entry name" value="C-N_Hydrolase_sf"/>
</dbReference>
<keyword evidence="2 8" id="KW-1003">Cell membrane</keyword>
<evidence type="ECO:0000256" key="5">
    <source>
        <dbReference type="ARBA" id="ARBA00022989"/>
    </source>
</evidence>
<feature type="transmembrane region" description="Helical" evidence="8">
    <location>
        <begin position="199"/>
        <end position="217"/>
    </location>
</feature>
<dbReference type="UniPathway" id="UPA00666"/>
<keyword evidence="6 8" id="KW-0472">Membrane</keyword>
<evidence type="ECO:0000256" key="3">
    <source>
        <dbReference type="ARBA" id="ARBA00022679"/>
    </source>
</evidence>
<dbReference type="InterPro" id="IPR045378">
    <property type="entry name" value="LNT_N"/>
</dbReference>
<dbReference type="PANTHER" id="PTHR38686">
    <property type="entry name" value="APOLIPOPROTEIN N-ACYLTRANSFERASE"/>
    <property type="match status" value="1"/>
</dbReference>
<evidence type="ECO:0000256" key="8">
    <source>
        <dbReference type="HAMAP-Rule" id="MF_01148"/>
    </source>
</evidence>
<keyword evidence="5 8" id="KW-1133">Transmembrane helix</keyword>
<feature type="domain" description="CN hydrolase" evidence="9">
    <location>
        <begin position="244"/>
        <end position="490"/>
    </location>
</feature>
<evidence type="ECO:0000256" key="7">
    <source>
        <dbReference type="ARBA" id="ARBA00023315"/>
    </source>
</evidence>
<comment type="catalytic activity">
    <reaction evidence="8">
        <text>N-terminal S-1,2-diacyl-sn-glyceryl-L-cysteinyl-[lipoprotein] + a glycerophospholipid = N-acyl-S-1,2-diacyl-sn-glyceryl-L-cysteinyl-[lipoprotein] + a 2-acyl-sn-glycero-3-phospholipid + H(+)</text>
        <dbReference type="Rhea" id="RHEA:48228"/>
        <dbReference type="Rhea" id="RHEA-COMP:14681"/>
        <dbReference type="Rhea" id="RHEA-COMP:14684"/>
        <dbReference type="ChEBI" id="CHEBI:15378"/>
        <dbReference type="ChEBI" id="CHEBI:136912"/>
        <dbReference type="ChEBI" id="CHEBI:140656"/>
        <dbReference type="ChEBI" id="CHEBI:140657"/>
        <dbReference type="ChEBI" id="CHEBI:140660"/>
        <dbReference type="EC" id="2.3.1.269"/>
    </reaction>
</comment>
<proteinExistence type="inferred from homology"/>
<comment type="pathway">
    <text evidence="8">Protein modification; lipoprotein biosynthesis (N-acyl transfer).</text>
</comment>